<evidence type="ECO:0000313" key="9">
    <source>
        <dbReference type="Proteomes" id="UP000030640"/>
    </source>
</evidence>
<evidence type="ECO:0000256" key="2">
    <source>
        <dbReference type="ARBA" id="ARBA00007719"/>
    </source>
</evidence>
<feature type="compositionally biased region" description="Basic and acidic residues" evidence="7">
    <location>
        <begin position="142"/>
        <end position="152"/>
    </location>
</feature>
<feature type="region of interest" description="Disordered" evidence="7">
    <location>
        <begin position="114"/>
        <end position="162"/>
    </location>
</feature>
<name>W7A1E5_9APIC</name>
<sequence length="600" mass="67536">MSNDKLVKLFSQNLGTRGMGKKERPSPMGGSAHASNVSPPSSGVGKQSNSFLSCGSAKTSTNDSCTSIKSEQLNPYKRVKSLNEYVYKFKKLTPEGVTARGGSNIFTTFNTNRRKTSSSDLWDRSSAHSREHSTSEMTSQTSREDSNSHLEFKSIPSGTSANKETQILPHQAEEYSTPNNDSPSADAEDIAISSRPHLLRNYETFKSHMSIDSSPLCSYLNTIGRLEREGRNGGKAILSGVGGTLQSRDPSLGETAEQMINLEKDVKGGEPARGSLPTGCRMDEKEVNNFFKIAIVHNRLISRHKEKTGKKVKKIFYKNRKMCITIQMSKHKNKKIWTELTYCENKTLIKNLRQNQNSIYNKRIRKCFFKFFLDRIISFYFMRNTKEVEARRGTFNHHVETHIRQLALMGGFYRGVSRGFSRGPTNGEPFHPFKSPHKSDAPKKTREKKDRAENEVVLQAVTKLSYLFATPDSNVTLGSGNILFPGCYISSQKGNIYIGNNNLFEDNITIINCADAHMYIGNYNIFRSGTFIANVLTIGDHNYFDYKCSISNDSIGCRSYIRANLFAEKKRDGSLHALRYRNTVTDMSPPFVDVRESFAK</sequence>
<organism evidence="8 9">
    <name type="scientific">Plasmodium inui San Antonio 1</name>
    <dbReference type="NCBI Taxonomy" id="1237626"/>
    <lineage>
        <taxon>Eukaryota</taxon>
        <taxon>Sar</taxon>
        <taxon>Alveolata</taxon>
        <taxon>Apicomplexa</taxon>
        <taxon>Aconoidasida</taxon>
        <taxon>Haemosporida</taxon>
        <taxon>Plasmodiidae</taxon>
        <taxon>Plasmodium</taxon>
        <taxon>Plasmodium (Plasmodium)</taxon>
    </lineage>
</organism>
<dbReference type="Gene3D" id="2.160.10.10">
    <property type="entry name" value="Hexapeptide repeat proteins"/>
    <property type="match status" value="1"/>
</dbReference>
<feature type="compositionally biased region" description="Basic and acidic residues" evidence="7">
    <location>
        <begin position="121"/>
        <end position="134"/>
    </location>
</feature>
<evidence type="ECO:0000256" key="7">
    <source>
        <dbReference type="SAM" id="MobiDB-lite"/>
    </source>
</evidence>
<dbReference type="OrthoDB" id="2355at2759"/>
<dbReference type="EMBL" id="KI965468">
    <property type="protein sequence ID" value="EUD67002.1"/>
    <property type="molecule type" value="Genomic_DNA"/>
</dbReference>
<dbReference type="GO" id="GO:0005869">
    <property type="term" value="C:dynactin complex"/>
    <property type="evidence" value="ECO:0007669"/>
    <property type="project" value="InterPro"/>
</dbReference>
<evidence type="ECO:0000256" key="4">
    <source>
        <dbReference type="ARBA" id="ARBA00022490"/>
    </source>
</evidence>
<accession>W7A1E5</accession>
<comment type="subcellular location">
    <subcellularLocation>
        <location evidence="1">Cytoplasm</location>
        <location evidence="1">Cytoskeleton</location>
    </subcellularLocation>
</comment>
<dbReference type="Proteomes" id="UP000030640">
    <property type="component" value="Unassembled WGS sequence"/>
</dbReference>
<comment type="similarity">
    <text evidence="2">Belongs to the dynactin subunits 5/6 family. Dynactin subunit 6 subfamily.</text>
</comment>
<dbReference type="SUPFAM" id="SSF51161">
    <property type="entry name" value="Trimeric LpxA-like enzymes"/>
    <property type="match status" value="1"/>
</dbReference>
<evidence type="ECO:0000256" key="6">
    <source>
        <dbReference type="ARBA" id="ARBA00034687"/>
    </source>
</evidence>
<reference evidence="8 9" key="1">
    <citation type="submission" date="2013-02" db="EMBL/GenBank/DDBJ databases">
        <title>The Genome Sequence of Plasmodium inui San Antonio 1.</title>
        <authorList>
            <consortium name="The Broad Institute Genome Sequencing Platform"/>
            <consortium name="The Broad Institute Genome Sequencing Center for Infectious Disease"/>
            <person name="Neafsey D."/>
            <person name="Cheeseman I."/>
            <person name="Volkman S."/>
            <person name="Adams J."/>
            <person name="Walker B."/>
            <person name="Young S.K."/>
            <person name="Zeng Q."/>
            <person name="Gargeya S."/>
            <person name="Fitzgerald M."/>
            <person name="Haas B."/>
            <person name="Abouelleil A."/>
            <person name="Alvarado L."/>
            <person name="Arachchi H.M."/>
            <person name="Berlin A.M."/>
            <person name="Chapman S.B."/>
            <person name="Dewar J."/>
            <person name="Goldberg J."/>
            <person name="Griggs A."/>
            <person name="Gujja S."/>
            <person name="Hansen M."/>
            <person name="Howarth C."/>
            <person name="Imamovic A."/>
            <person name="Larimer J."/>
            <person name="McCowan C."/>
            <person name="Murphy C."/>
            <person name="Neiman D."/>
            <person name="Pearson M."/>
            <person name="Priest M."/>
            <person name="Roberts A."/>
            <person name="Saif S."/>
            <person name="Shea T."/>
            <person name="Sisk P."/>
            <person name="Sykes S."/>
            <person name="Wortman J."/>
            <person name="Nusbaum C."/>
            <person name="Birren B."/>
        </authorList>
    </citation>
    <scope>NUCLEOTIDE SEQUENCE [LARGE SCALE GENOMIC DNA]</scope>
    <source>
        <strain evidence="8 9">San Antonio 1</strain>
    </source>
</reference>
<feature type="region of interest" description="Disordered" evidence="7">
    <location>
        <begin position="425"/>
        <end position="452"/>
    </location>
</feature>
<feature type="compositionally biased region" description="Basic and acidic residues" evidence="7">
    <location>
        <begin position="437"/>
        <end position="452"/>
    </location>
</feature>
<dbReference type="InterPro" id="IPR027777">
    <property type="entry name" value="DCTN6"/>
</dbReference>
<comment type="function">
    <text evidence="6">Part of the dynactin complex that activates the molecular motor dynein for ultra-processive transport along microtubules.</text>
</comment>
<dbReference type="VEuPathDB" id="PlasmoDB:C922_02586"/>
<dbReference type="RefSeq" id="XP_008816407.1">
    <property type="nucleotide sequence ID" value="XM_008818185.1"/>
</dbReference>
<keyword evidence="4" id="KW-0963">Cytoplasm</keyword>
<dbReference type="InterPro" id="IPR011004">
    <property type="entry name" value="Trimer_LpxA-like_sf"/>
</dbReference>
<proteinExistence type="inferred from homology"/>
<gene>
    <name evidence="8" type="ORF">C922_02586</name>
</gene>
<evidence type="ECO:0000313" key="8">
    <source>
        <dbReference type="EMBL" id="EUD67002.1"/>
    </source>
</evidence>
<feature type="region of interest" description="Disordered" evidence="7">
    <location>
        <begin position="1"/>
        <end position="66"/>
    </location>
</feature>
<keyword evidence="5" id="KW-0206">Cytoskeleton</keyword>
<dbReference type="PANTHER" id="PTHR13072">
    <property type="entry name" value="DYNACTIN 6"/>
    <property type="match status" value="1"/>
</dbReference>
<protein>
    <recommendedName>
        <fullName evidence="3">Dynactin subunit 6</fullName>
    </recommendedName>
</protein>
<evidence type="ECO:0000256" key="5">
    <source>
        <dbReference type="ARBA" id="ARBA00023212"/>
    </source>
</evidence>
<keyword evidence="9" id="KW-1185">Reference proteome</keyword>
<evidence type="ECO:0000256" key="1">
    <source>
        <dbReference type="ARBA" id="ARBA00004245"/>
    </source>
</evidence>
<dbReference type="PANTHER" id="PTHR13072:SF0">
    <property type="entry name" value="DYNACTIN SUBUNIT 6"/>
    <property type="match status" value="1"/>
</dbReference>
<dbReference type="GeneID" id="20037860"/>
<dbReference type="GO" id="GO:0070840">
    <property type="term" value="F:dynein complex binding"/>
    <property type="evidence" value="ECO:0007669"/>
    <property type="project" value="TreeGrafter"/>
</dbReference>
<evidence type="ECO:0000256" key="3">
    <source>
        <dbReference type="ARBA" id="ARBA00016573"/>
    </source>
</evidence>
<dbReference type="GO" id="GO:0007052">
    <property type="term" value="P:mitotic spindle organization"/>
    <property type="evidence" value="ECO:0007669"/>
    <property type="project" value="TreeGrafter"/>
</dbReference>
<dbReference type="AlphaFoldDB" id="W7A1E5"/>
<feature type="compositionally biased region" description="Polar residues" evidence="7">
    <location>
        <begin position="33"/>
        <end position="66"/>
    </location>
</feature>